<dbReference type="RefSeq" id="WP_228430862.1">
    <property type="nucleotide sequence ID" value="NZ_FOVD01000005.1"/>
</dbReference>
<evidence type="ECO:0000259" key="2">
    <source>
        <dbReference type="Pfam" id="PF06580"/>
    </source>
</evidence>
<dbReference type="Pfam" id="PF06580">
    <property type="entry name" value="His_kinase"/>
    <property type="match status" value="1"/>
</dbReference>
<dbReference type="PANTHER" id="PTHR34220:SF7">
    <property type="entry name" value="SENSOR HISTIDINE KINASE YPDA"/>
    <property type="match status" value="1"/>
</dbReference>
<dbReference type="Proteomes" id="UP000198769">
    <property type="component" value="Unassembled WGS sequence"/>
</dbReference>
<feature type="transmembrane region" description="Helical" evidence="1">
    <location>
        <begin position="35"/>
        <end position="57"/>
    </location>
</feature>
<name>A0A1I5A0Z1_CHROL</name>
<evidence type="ECO:0000313" key="4">
    <source>
        <dbReference type="Proteomes" id="UP000198769"/>
    </source>
</evidence>
<dbReference type="GO" id="GO:0000155">
    <property type="term" value="F:phosphorelay sensor kinase activity"/>
    <property type="evidence" value="ECO:0007669"/>
    <property type="project" value="InterPro"/>
</dbReference>
<keyword evidence="4" id="KW-1185">Reference proteome</keyword>
<feature type="transmembrane region" description="Helical" evidence="1">
    <location>
        <begin position="6"/>
        <end position="23"/>
    </location>
</feature>
<dbReference type="InterPro" id="IPR050640">
    <property type="entry name" value="Bact_2-comp_sensor_kinase"/>
</dbReference>
<protein>
    <recommendedName>
        <fullName evidence="2">Signal transduction histidine kinase internal region domain-containing protein</fullName>
    </recommendedName>
</protein>
<dbReference type="InterPro" id="IPR010559">
    <property type="entry name" value="Sig_transdc_His_kin_internal"/>
</dbReference>
<dbReference type="AlphaFoldDB" id="A0A1I5A0Z1"/>
<feature type="domain" description="Signal transduction histidine kinase internal region" evidence="2">
    <location>
        <begin position="177"/>
        <end position="253"/>
    </location>
</feature>
<evidence type="ECO:0000313" key="3">
    <source>
        <dbReference type="EMBL" id="SFN56096.1"/>
    </source>
</evidence>
<sequence>MFLIINIVFILLVFRILFNAKVLKRLMEYHWGFLLKFQHIFFLLIFMIITFFTENYFLDVPELIWGVLSVIIFNVGIYSLVYFYLVPEFYLSNKYPEFILYALISFLVSSLFRILLQPAVFHMNFNETLSNTKFLYNVYTAQGIVILVASFLGITKDKFLIEQDFKDLGEEKDQLYLDLLKSKMNPHFLLNTLNNIYSKSFQPSENTSESILQLSKLLQYVIYDTSKEKISMAQEFSSIKSLAGLYQLKYNKELNIRFSIEDEETLELIDIPPSVCLTLFENALKHSAVGIEAETYINVSYKIQDQELLFEIENSVSKKKNLVGNMNDSGLGNEAVINILEKNYAGKYTFISEPVDHNNYQTILKIKL</sequence>
<keyword evidence="1" id="KW-0472">Membrane</keyword>
<gene>
    <name evidence="3" type="ORF">SAMN05421594_3243</name>
</gene>
<evidence type="ECO:0000256" key="1">
    <source>
        <dbReference type="SAM" id="Phobius"/>
    </source>
</evidence>
<organism evidence="3 4">
    <name type="scientific">Chryseobacterium oleae</name>
    <dbReference type="NCBI Taxonomy" id="491207"/>
    <lineage>
        <taxon>Bacteria</taxon>
        <taxon>Pseudomonadati</taxon>
        <taxon>Bacteroidota</taxon>
        <taxon>Flavobacteriia</taxon>
        <taxon>Flavobacteriales</taxon>
        <taxon>Weeksellaceae</taxon>
        <taxon>Chryseobacterium group</taxon>
        <taxon>Chryseobacterium</taxon>
    </lineage>
</organism>
<dbReference type="EMBL" id="FOVD01000005">
    <property type="protein sequence ID" value="SFN56096.1"/>
    <property type="molecule type" value="Genomic_DNA"/>
</dbReference>
<reference evidence="4" key="1">
    <citation type="submission" date="2016-10" db="EMBL/GenBank/DDBJ databases">
        <authorList>
            <person name="Varghese N."/>
            <person name="Submissions S."/>
        </authorList>
    </citation>
    <scope>NUCLEOTIDE SEQUENCE [LARGE SCALE GENOMIC DNA]</scope>
    <source>
        <strain evidence="4">DSM 25575</strain>
    </source>
</reference>
<accession>A0A1I5A0Z1</accession>
<proteinExistence type="predicted"/>
<feature type="transmembrane region" description="Helical" evidence="1">
    <location>
        <begin position="98"/>
        <end position="116"/>
    </location>
</feature>
<feature type="transmembrane region" description="Helical" evidence="1">
    <location>
        <begin position="63"/>
        <end position="86"/>
    </location>
</feature>
<keyword evidence="1" id="KW-1133">Transmembrane helix</keyword>
<keyword evidence="1" id="KW-0812">Transmembrane</keyword>
<feature type="transmembrane region" description="Helical" evidence="1">
    <location>
        <begin position="136"/>
        <end position="154"/>
    </location>
</feature>
<dbReference type="GO" id="GO:0016020">
    <property type="term" value="C:membrane"/>
    <property type="evidence" value="ECO:0007669"/>
    <property type="project" value="InterPro"/>
</dbReference>
<dbReference type="PANTHER" id="PTHR34220">
    <property type="entry name" value="SENSOR HISTIDINE KINASE YPDA"/>
    <property type="match status" value="1"/>
</dbReference>